<evidence type="ECO:0008006" key="4">
    <source>
        <dbReference type="Google" id="ProtNLM"/>
    </source>
</evidence>
<reference evidence="2" key="2">
    <citation type="submission" date="2021-09" db="EMBL/GenBank/DDBJ databases">
        <authorList>
            <person name="Jia N."/>
            <person name="Wang J."/>
            <person name="Shi W."/>
            <person name="Du L."/>
            <person name="Sun Y."/>
            <person name="Zhan W."/>
            <person name="Jiang J."/>
            <person name="Wang Q."/>
            <person name="Zhang B."/>
            <person name="Ji P."/>
            <person name="Sakyi L.B."/>
            <person name="Cui X."/>
            <person name="Yuan T."/>
            <person name="Jiang B."/>
            <person name="Yang W."/>
            <person name="Lam T.T.-Y."/>
            <person name="Chang Q."/>
            <person name="Ding S."/>
            <person name="Wang X."/>
            <person name="Zhu J."/>
            <person name="Ruan X."/>
            <person name="Zhao L."/>
            <person name="Wei J."/>
            <person name="Que T."/>
            <person name="Du C."/>
            <person name="Cheng J."/>
            <person name="Dai P."/>
            <person name="Han X."/>
            <person name="Huang E."/>
            <person name="Gao Y."/>
            <person name="Liu J."/>
            <person name="Shao H."/>
            <person name="Ye R."/>
            <person name="Li L."/>
            <person name="Wei W."/>
            <person name="Wang X."/>
            <person name="Wang C."/>
            <person name="Huo Q."/>
            <person name="Li W."/>
            <person name="Guo W."/>
            <person name="Chen H."/>
            <person name="Chen S."/>
            <person name="Zhou L."/>
            <person name="Zhou L."/>
            <person name="Ni X."/>
            <person name="Tian J."/>
            <person name="Zhou Y."/>
            <person name="Sheng Y."/>
            <person name="Liu T."/>
            <person name="Pan Y."/>
            <person name="Xia L."/>
            <person name="Li J."/>
            <person name="Zhao F."/>
            <person name="Cao W."/>
        </authorList>
    </citation>
    <scope>NUCLEOTIDE SEQUENCE</scope>
    <source>
        <strain evidence="2">Rmic-2018</strain>
        <tissue evidence="2">Larvae</tissue>
    </source>
</reference>
<dbReference type="AlphaFoldDB" id="A0A9J6EN56"/>
<proteinExistence type="predicted"/>
<evidence type="ECO:0000313" key="3">
    <source>
        <dbReference type="Proteomes" id="UP000821866"/>
    </source>
</evidence>
<dbReference type="EMBL" id="JABSTU010000003">
    <property type="protein sequence ID" value="KAH8035826.1"/>
    <property type="molecule type" value="Genomic_DNA"/>
</dbReference>
<feature type="region of interest" description="Disordered" evidence="1">
    <location>
        <begin position="25"/>
        <end position="50"/>
    </location>
</feature>
<accession>A0A9J6EN56</accession>
<keyword evidence="3" id="KW-1185">Reference proteome</keyword>
<name>A0A9J6EN56_RHIMP</name>
<organism evidence="2 3">
    <name type="scientific">Rhipicephalus microplus</name>
    <name type="common">Cattle tick</name>
    <name type="synonym">Boophilus microplus</name>
    <dbReference type="NCBI Taxonomy" id="6941"/>
    <lineage>
        <taxon>Eukaryota</taxon>
        <taxon>Metazoa</taxon>
        <taxon>Ecdysozoa</taxon>
        <taxon>Arthropoda</taxon>
        <taxon>Chelicerata</taxon>
        <taxon>Arachnida</taxon>
        <taxon>Acari</taxon>
        <taxon>Parasitiformes</taxon>
        <taxon>Ixodida</taxon>
        <taxon>Ixodoidea</taxon>
        <taxon>Ixodidae</taxon>
        <taxon>Rhipicephalinae</taxon>
        <taxon>Rhipicephalus</taxon>
        <taxon>Boophilus</taxon>
    </lineage>
</organism>
<feature type="region of interest" description="Disordered" evidence="1">
    <location>
        <begin position="1"/>
        <end position="20"/>
    </location>
</feature>
<evidence type="ECO:0000313" key="2">
    <source>
        <dbReference type="EMBL" id="KAH8035826.1"/>
    </source>
</evidence>
<dbReference type="Proteomes" id="UP000821866">
    <property type="component" value="Chromosome 11"/>
</dbReference>
<gene>
    <name evidence="2" type="ORF">HPB51_009659</name>
</gene>
<comment type="caution">
    <text evidence="2">The sequence shown here is derived from an EMBL/GenBank/DDBJ whole genome shotgun (WGS) entry which is preliminary data.</text>
</comment>
<reference evidence="2" key="1">
    <citation type="journal article" date="2020" name="Cell">
        <title>Large-Scale Comparative Analyses of Tick Genomes Elucidate Their Genetic Diversity and Vector Capacities.</title>
        <authorList>
            <consortium name="Tick Genome and Microbiome Consortium (TIGMIC)"/>
            <person name="Jia N."/>
            <person name="Wang J."/>
            <person name="Shi W."/>
            <person name="Du L."/>
            <person name="Sun Y."/>
            <person name="Zhan W."/>
            <person name="Jiang J.F."/>
            <person name="Wang Q."/>
            <person name="Zhang B."/>
            <person name="Ji P."/>
            <person name="Bell-Sakyi L."/>
            <person name="Cui X.M."/>
            <person name="Yuan T.T."/>
            <person name="Jiang B.G."/>
            <person name="Yang W.F."/>
            <person name="Lam T.T."/>
            <person name="Chang Q.C."/>
            <person name="Ding S.J."/>
            <person name="Wang X.J."/>
            <person name="Zhu J.G."/>
            <person name="Ruan X.D."/>
            <person name="Zhao L."/>
            <person name="Wei J.T."/>
            <person name="Ye R.Z."/>
            <person name="Que T.C."/>
            <person name="Du C.H."/>
            <person name="Zhou Y.H."/>
            <person name="Cheng J.X."/>
            <person name="Dai P.F."/>
            <person name="Guo W.B."/>
            <person name="Han X.H."/>
            <person name="Huang E.J."/>
            <person name="Li L.F."/>
            <person name="Wei W."/>
            <person name="Gao Y.C."/>
            <person name="Liu J.Z."/>
            <person name="Shao H.Z."/>
            <person name="Wang X."/>
            <person name="Wang C.C."/>
            <person name="Yang T.C."/>
            <person name="Huo Q.B."/>
            <person name="Li W."/>
            <person name="Chen H.Y."/>
            <person name="Chen S.E."/>
            <person name="Zhou L.G."/>
            <person name="Ni X.B."/>
            <person name="Tian J.H."/>
            <person name="Sheng Y."/>
            <person name="Liu T."/>
            <person name="Pan Y.S."/>
            <person name="Xia L.Y."/>
            <person name="Li J."/>
            <person name="Zhao F."/>
            <person name="Cao W.C."/>
        </authorList>
    </citation>
    <scope>NUCLEOTIDE SEQUENCE</scope>
    <source>
        <strain evidence="2">Rmic-2018</strain>
    </source>
</reference>
<evidence type="ECO:0000256" key="1">
    <source>
        <dbReference type="SAM" id="MobiDB-lite"/>
    </source>
</evidence>
<protein>
    <recommendedName>
        <fullName evidence="4">CCHC-type domain-containing protein</fullName>
    </recommendedName>
</protein>
<sequence>MDFMDWQANEDNTPSLKAAGTPLVPIENLHRPPVPASSSSPSESNFRPEHSPRNCLSMTCFYHHSRRKSLSQDQCGGHPSGQTCPEPFVSENALTLTAHLLLSLTSVEHNGKPITIKPYAPSPPISCLGFIHNVGDHFTSSQLLHDLESFTSDILAARMMGSTESVLITFAGTIIPRFVYFKRVSFRCLPHKTKPPPCTRCLAIGHRAHQCPNTAFRPSATAVRLLY</sequence>